<proteinExistence type="inferred from homology"/>
<name>A0ABR1HPY9_9HYPO</name>
<dbReference type="PRINTS" id="PR00081">
    <property type="entry name" value="GDHRDH"/>
</dbReference>
<dbReference type="SUPFAM" id="SSF51735">
    <property type="entry name" value="NAD(P)-binding Rossmann-fold domains"/>
    <property type="match status" value="1"/>
</dbReference>
<evidence type="ECO:0000256" key="1">
    <source>
        <dbReference type="ARBA" id="ARBA00006484"/>
    </source>
</evidence>
<accession>A0ABR1HPY9</accession>
<gene>
    <name evidence="3" type="ORF">QQZ08_009318</name>
</gene>
<organism evidence="3 4">
    <name type="scientific">Neonectria magnoliae</name>
    <dbReference type="NCBI Taxonomy" id="2732573"/>
    <lineage>
        <taxon>Eukaryota</taxon>
        <taxon>Fungi</taxon>
        <taxon>Dikarya</taxon>
        <taxon>Ascomycota</taxon>
        <taxon>Pezizomycotina</taxon>
        <taxon>Sordariomycetes</taxon>
        <taxon>Hypocreomycetidae</taxon>
        <taxon>Hypocreales</taxon>
        <taxon>Nectriaceae</taxon>
        <taxon>Neonectria</taxon>
    </lineage>
</organism>
<comment type="caution">
    <text evidence="3">The sequence shown here is derived from an EMBL/GenBank/DDBJ whole genome shotgun (WGS) entry which is preliminary data.</text>
</comment>
<keyword evidence="4" id="KW-1185">Reference proteome</keyword>
<dbReference type="InterPro" id="IPR036291">
    <property type="entry name" value="NAD(P)-bd_dom_sf"/>
</dbReference>
<comment type="similarity">
    <text evidence="1">Belongs to the short-chain dehydrogenases/reductases (SDR) family.</text>
</comment>
<reference evidence="3 4" key="1">
    <citation type="journal article" date="2025" name="Microbiol. Resour. Announc.">
        <title>Draft genome sequences for Neonectria magnoliae and Neonectria punicea, canker pathogens of Liriodendron tulipifera and Acer saccharum in West Virginia.</title>
        <authorList>
            <person name="Petronek H.M."/>
            <person name="Kasson M.T."/>
            <person name="Metheny A.M."/>
            <person name="Stauder C.M."/>
            <person name="Lovett B."/>
            <person name="Lynch S.C."/>
            <person name="Garnas J.R."/>
            <person name="Kasson L.R."/>
            <person name="Stajich J.E."/>
        </authorList>
    </citation>
    <scope>NUCLEOTIDE SEQUENCE [LARGE SCALE GENOMIC DNA]</scope>
    <source>
        <strain evidence="3 4">NRRL 64651</strain>
    </source>
</reference>
<protein>
    <submittedName>
        <fullName evidence="3">Uncharacterized protein</fullName>
    </submittedName>
</protein>
<dbReference type="InterPro" id="IPR002347">
    <property type="entry name" value="SDR_fam"/>
</dbReference>
<dbReference type="CDD" id="cd05233">
    <property type="entry name" value="SDR_c"/>
    <property type="match status" value="1"/>
</dbReference>
<sequence>MSNEDILNSSFYKGTLAGKTAVATGAGRGIGKALVRDIRLWIDRPTYVLVNNAGIARIDAVVYQHDMVAWSQIMNTNLNGPVALSYQVLPDMVSAGEGIIISIGSRSAIYAMPFSNAHAVAKTGLLRFHENLEHELQGRGIYNYYIVPSNVETSILDTVYAIDEESFRHSERIRQTVYNLNNCEKTSADRVANVCVMLAAEKAAGVLSGRYVDTEGGFGAIWEDIQSGTESRCVMEGLYQLRMDMM</sequence>
<dbReference type="PANTHER" id="PTHR44196:SF1">
    <property type="entry name" value="DEHYDROGENASE_REDUCTASE SDR FAMILY MEMBER 7B"/>
    <property type="match status" value="1"/>
</dbReference>
<dbReference type="PANTHER" id="PTHR44196">
    <property type="entry name" value="DEHYDROGENASE/REDUCTASE SDR FAMILY MEMBER 7B"/>
    <property type="match status" value="1"/>
</dbReference>
<dbReference type="Gene3D" id="3.40.50.720">
    <property type="entry name" value="NAD(P)-binding Rossmann-like Domain"/>
    <property type="match status" value="1"/>
</dbReference>
<dbReference type="Pfam" id="PF00106">
    <property type="entry name" value="adh_short"/>
    <property type="match status" value="1"/>
</dbReference>
<keyword evidence="2" id="KW-0560">Oxidoreductase</keyword>
<dbReference type="EMBL" id="JAZAVK010000104">
    <property type="protein sequence ID" value="KAK7422869.1"/>
    <property type="molecule type" value="Genomic_DNA"/>
</dbReference>
<dbReference type="Proteomes" id="UP001498421">
    <property type="component" value="Unassembled WGS sequence"/>
</dbReference>
<evidence type="ECO:0000313" key="4">
    <source>
        <dbReference type="Proteomes" id="UP001498421"/>
    </source>
</evidence>
<evidence type="ECO:0000313" key="3">
    <source>
        <dbReference type="EMBL" id="KAK7422869.1"/>
    </source>
</evidence>
<evidence type="ECO:0000256" key="2">
    <source>
        <dbReference type="ARBA" id="ARBA00023002"/>
    </source>
</evidence>